<evidence type="ECO:0000256" key="2">
    <source>
        <dbReference type="ARBA" id="ARBA00006757"/>
    </source>
</evidence>
<evidence type="ECO:0000256" key="3">
    <source>
        <dbReference type="ARBA" id="ARBA00022692"/>
    </source>
</evidence>
<evidence type="ECO:0000256" key="5">
    <source>
        <dbReference type="ARBA" id="ARBA00023136"/>
    </source>
</evidence>
<dbReference type="EMBL" id="KZ805530">
    <property type="protein sequence ID" value="PVH94540.1"/>
    <property type="molecule type" value="Genomic_DNA"/>
</dbReference>
<keyword evidence="3 6" id="KW-0812">Transmembrane</keyword>
<keyword evidence="8" id="KW-1185">Reference proteome</keyword>
<gene>
    <name evidence="7" type="ORF">DM02DRAFT_539263</name>
</gene>
<dbReference type="PANTHER" id="PTHR42038:SF4">
    <property type="entry name" value="INTEGRAL MEMBRANE PROTEIN"/>
    <property type="match status" value="1"/>
</dbReference>
<dbReference type="OrthoDB" id="5294024at2759"/>
<evidence type="ECO:0000256" key="4">
    <source>
        <dbReference type="ARBA" id="ARBA00022989"/>
    </source>
</evidence>
<feature type="transmembrane region" description="Helical" evidence="6">
    <location>
        <begin position="103"/>
        <end position="122"/>
    </location>
</feature>
<feature type="transmembrane region" description="Helical" evidence="6">
    <location>
        <begin position="71"/>
        <end position="91"/>
    </location>
</feature>
<dbReference type="InterPro" id="IPR039020">
    <property type="entry name" value="PaxB-like"/>
</dbReference>
<reference evidence="7 8" key="1">
    <citation type="journal article" date="2018" name="Sci. Rep.">
        <title>Comparative genomics provides insights into the lifestyle and reveals functional heterogeneity of dark septate endophytic fungi.</title>
        <authorList>
            <person name="Knapp D.G."/>
            <person name="Nemeth J.B."/>
            <person name="Barry K."/>
            <person name="Hainaut M."/>
            <person name="Henrissat B."/>
            <person name="Johnson J."/>
            <person name="Kuo A."/>
            <person name="Lim J.H.P."/>
            <person name="Lipzen A."/>
            <person name="Nolan M."/>
            <person name="Ohm R.A."/>
            <person name="Tamas L."/>
            <person name="Grigoriev I.V."/>
            <person name="Spatafora J.W."/>
            <person name="Nagy L.G."/>
            <person name="Kovacs G.M."/>
        </authorList>
    </citation>
    <scope>NUCLEOTIDE SEQUENCE [LARGE SCALE GENOMIC DNA]</scope>
    <source>
        <strain evidence="7 8">DSE2036</strain>
    </source>
</reference>
<dbReference type="GO" id="GO:0016829">
    <property type="term" value="F:lyase activity"/>
    <property type="evidence" value="ECO:0007669"/>
    <property type="project" value="InterPro"/>
</dbReference>
<dbReference type="Proteomes" id="UP000244855">
    <property type="component" value="Unassembled WGS sequence"/>
</dbReference>
<comment type="subcellular location">
    <subcellularLocation>
        <location evidence="1">Membrane</location>
        <topology evidence="1">Multi-pass membrane protein</topology>
    </subcellularLocation>
</comment>
<organism evidence="7 8">
    <name type="scientific">Periconia macrospinosa</name>
    <dbReference type="NCBI Taxonomy" id="97972"/>
    <lineage>
        <taxon>Eukaryota</taxon>
        <taxon>Fungi</taxon>
        <taxon>Dikarya</taxon>
        <taxon>Ascomycota</taxon>
        <taxon>Pezizomycotina</taxon>
        <taxon>Dothideomycetes</taxon>
        <taxon>Pleosporomycetidae</taxon>
        <taxon>Pleosporales</taxon>
        <taxon>Massarineae</taxon>
        <taxon>Periconiaceae</taxon>
        <taxon>Periconia</taxon>
    </lineage>
</organism>
<feature type="transmembrane region" description="Helical" evidence="6">
    <location>
        <begin position="193"/>
        <end position="213"/>
    </location>
</feature>
<feature type="transmembrane region" description="Helical" evidence="6">
    <location>
        <begin position="225"/>
        <end position="248"/>
    </location>
</feature>
<feature type="transmembrane region" description="Helical" evidence="6">
    <location>
        <begin position="159"/>
        <end position="181"/>
    </location>
</feature>
<name>A0A2V1D8W7_9PLEO</name>
<feature type="transmembrane region" description="Helical" evidence="6">
    <location>
        <begin position="129"/>
        <end position="147"/>
    </location>
</feature>
<dbReference type="PANTHER" id="PTHR42038">
    <property type="match status" value="1"/>
</dbReference>
<comment type="similarity">
    <text evidence="2">Belongs to the paxB family.</text>
</comment>
<evidence type="ECO:0000313" key="7">
    <source>
        <dbReference type="EMBL" id="PVH94540.1"/>
    </source>
</evidence>
<dbReference type="Pfam" id="PF25129">
    <property type="entry name" value="Pyr4-TMTC"/>
    <property type="match status" value="1"/>
</dbReference>
<sequence length="261" mass="29946">MSATTSNPPTPAPFALSHAWSTKHVIPQPCDLALNPPQTYLYIQDFLIVSCGILYALCYFFYMTRTYSDRYCAGTPLYLAGTMAYELYYSLVMPRSRFERVCFLVWFMFDVSFVSVALWKGYKREERRWMVWVLVVGTMAGMALLRVCGKIWKDDLEMVVAYWTGTLLELPIGWASIYLLVKRGDTKGQSLEIWVTRFLGCIAAFAVFGWRYINAPQNWAYVGSSWSLGLMAATLLPEVVYPAVYIWAHRKERETGKAKVT</sequence>
<proteinExistence type="inferred from homology"/>
<evidence type="ECO:0000313" key="8">
    <source>
        <dbReference type="Proteomes" id="UP000244855"/>
    </source>
</evidence>
<dbReference type="AlphaFoldDB" id="A0A2V1D8W7"/>
<evidence type="ECO:0000256" key="1">
    <source>
        <dbReference type="ARBA" id="ARBA00004141"/>
    </source>
</evidence>
<keyword evidence="5 6" id="KW-0472">Membrane</keyword>
<keyword evidence="4 6" id="KW-1133">Transmembrane helix</keyword>
<dbReference type="GO" id="GO:0016020">
    <property type="term" value="C:membrane"/>
    <property type="evidence" value="ECO:0007669"/>
    <property type="project" value="UniProtKB-SubCell"/>
</dbReference>
<accession>A0A2V1D8W7</accession>
<protein>
    <submittedName>
        <fullName evidence="7">Uncharacterized protein</fullName>
    </submittedName>
</protein>
<feature type="transmembrane region" description="Helical" evidence="6">
    <location>
        <begin position="41"/>
        <end position="62"/>
    </location>
</feature>
<evidence type="ECO:0000256" key="6">
    <source>
        <dbReference type="SAM" id="Phobius"/>
    </source>
</evidence>